<organism evidence="1">
    <name type="scientific">Ignisphaera aggregans</name>
    <dbReference type="NCBI Taxonomy" id="334771"/>
    <lineage>
        <taxon>Archaea</taxon>
        <taxon>Thermoproteota</taxon>
        <taxon>Thermoprotei</taxon>
        <taxon>Desulfurococcales</taxon>
        <taxon>Desulfurococcaceae</taxon>
        <taxon>Ignisphaera</taxon>
    </lineage>
</organism>
<name>A0A7J3QE57_9CREN</name>
<evidence type="ECO:0000313" key="1">
    <source>
        <dbReference type="EMBL" id="HGV66414.1"/>
    </source>
</evidence>
<accession>A0A7J3QE57</accession>
<dbReference type="AlphaFoldDB" id="A0A7J3QE57"/>
<protein>
    <recommendedName>
        <fullName evidence="2">DUF2299 domain-containing protein</fullName>
    </recommendedName>
</protein>
<sequence length="121" mass="14119">MSIVKEYYLNEFKKVTIVKTKDDDIIILADLYPCSTEIEIHSSSIYVVNMDNIEILIMPLKLEDTQYFNKAEVEILCNNSKKNCQYIGLRLYTSSQILNISEHELFNLLNKIISSFEKCLK</sequence>
<comment type="caution">
    <text evidence="1">The sequence shown here is derived from an EMBL/GenBank/DDBJ whole genome shotgun (WGS) entry which is preliminary data.</text>
</comment>
<gene>
    <name evidence="1" type="ORF">ENV02_01170</name>
</gene>
<reference evidence="1" key="1">
    <citation type="journal article" date="2020" name="mSystems">
        <title>Genome- and Community-Level Interaction Insights into Carbon Utilization and Element Cycling Functions of Hydrothermarchaeota in Hydrothermal Sediment.</title>
        <authorList>
            <person name="Zhou Z."/>
            <person name="Liu Y."/>
            <person name="Xu W."/>
            <person name="Pan J."/>
            <person name="Luo Z.H."/>
            <person name="Li M."/>
        </authorList>
    </citation>
    <scope>NUCLEOTIDE SEQUENCE [LARGE SCALE GENOMIC DNA]</scope>
    <source>
        <strain evidence="1">SpSt-721</strain>
    </source>
</reference>
<evidence type="ECO:0008006" key="2">
    <source>
        <dbReference type="Google" id="ProtNLM"/>
    </source>
</evidence>
<dbReference type="EMBL" id="DTET01000061">
    <property type="protein sequence ID" value="HGV66414.1"/>
    <property type="molecule type" value="Genomic_DNA"/>
</dbReference>
<proteinExistence type="predicted"/>